<dbReference type="SUPFAM" id="SSF51735">
    <property type="entry name" value="NAD(P)-binding Rossmann-fold domains"/>
    <property type="match status" value="1"/>
</dbReference>
<evidence type="ECO:0008006" key="8">
    <source>
        <dbReference type="Google" id="ProtNLM"/>
    </source>
</evidence>
<dbReference type="GO" id="GO:0006631">
    <property type="term" value="P:fatty acid metabolic process"/>
    <property type="evidence" value="ECO:0007669"/>
    <property type="project" value="TreeGrafter"/>
</dbReference>
<dbReference type="Proteomes" id="UP000717996">
    <property type="component" value="Unassembled WGS sequence"/>
</dbReference>
<dbReference type="EMBL" id="JAANIT010000619">
    <property type="protein sequence ID" value="KAG1545914.1"/>
    <property type="molecule type" value="Genomic_DNA"/>
</dbReference>
<dbReference type="PANTHER" id="PTHR12563:SF17">
    <property type="entry name" value="DIHYDROXYACETONE PHOSPHATE ACYLTRANSFERASE"/>
    <property type="match status" value="1"/>
</dbReference>
<dbReference type="Pfam" id="PF19277">
    <property type="entry name" value="GPAT_C"/>
    <property type="match status" value="1"/>
</dbReference>
<feature type="compositionally biased region" description="Polar residues" evidence="2">
    <location>
        <begin position="1044"/>
        <end position="1059"/>
    </location>
</feature>
<dbReference type="Pfam" id="PF07993">
    <property type="entry name" value="NAD_binding_4"/>
    <property type="match status" value="1"/>
</dbReference>
<dbReference type="PANTHER" id="PTHR12563">
    <property type="entry name" value="GLYCEROL-3-PHOSPHATE ACYLTRANSFERASE"/>
    <property type="match status" value="1"/>
</dbReference>
<dbReference type="InterPro" id="IPR036291">
    <property type="entry name" value="NAD(P)-bd_dom_sf"/>
</dbReference>
<dbReference type="Gene3D" id="3.40.50.720">
    <property type="entry name" value="NAD(P)-binding Rossmann-like Domain"/>
    <property type="match status" value="1"/>
</dbReference>
<feature type="region of interest" description="Disordered" evidence="2">
    <location>
        <begin position="114"/>
        <end position="135"/>
    </location>
</feature>
<feature type="domain" description="Phospholipid/glycerol acyltransferase" evidence="3">
    <location>
        <begin position="862"/>
        <end position="986"/>
    </location>
</feature>
<proteinExistence type="predicted"/>
<dbReference type="CDD" id="cd05236">
    <property type="entry name" value="FAR-N_SDR_e"/>
    <property type="match status" value="1"/>
</dbReference>
<dbReference type="InterPro" id="IPR013120">
    <property type="entry name" value="FAR_NAD-bd"/>
</dbReference>
<dbReference type="GO" id="GO:0004366">
    <property type="term" value="F:glycerol-3-phosphate O-acyltransferase activity"/>
    <property type="evidence" value="ECO:0007669"/>
    <property type="project" value="TreeGrafter"/>
</dbReference>
<comment type="caution">
    <text evidence="6">The sequence shown here is derived from an EMBL/GenBank/DDBJ whole genome shotgun (WGS) entry which is preliminary data.</text>
</comment>
<evidence type="ECO:0000259" key="3">
    <source>
        <dbReference type="Pfam" id="PF01553"/>
    </source>
</evidence>
<evidence type="ECO:0000313" key="6">
    <source>
        <dbReference type="EMBL" id="KAG1545914.1"/>
    </source>
</evidence>
<dbReference type="GO" id="GO:0031966">
    <property type="term" value="C:mitochondrial membrane"/>
    <property type="evidence" value="ECO:0007669"/>
    <property type="project" value="TreeGrafter"/>
</dbReference>
<dbReference type="InterPro" id="IPR022284">
    <property type="entry name" value="GPAT/DHAPAT"/>
</dbReference>
<dbReference type="GO" id="GO:0012505">
    <property type="term" value="C:endomembrane system"/>
    <property type="evidence" value="ECO:0007669"/>
    <property type="project" value="UniProtKB-SubCell"/>
</dbReference>
<gene>
    <name evidence="6" type="ORF">G6F51_005186</name>
</gene>
<evidence type="ECO:0000256" key="1">
    <source>
        <dbReference type="ARBA" id="ARBA00004184"/>
    </source>
</evidence>
<protein>
    <recommendedName>
        <fullName evidence="8">Alcohol-forming fatty acyl-CoA reductase</fullName>
    </recommendedName>
</protein>
<evidence type="ECO:0000259" key="4">
    <source>
        <dbReference type="Pfam" id="PF07993"/>
    </source>
</evidence>
<evidence type="ECO:0000313" key="7">
    <source>
        <dbReference type="Proteomes" id="UP000717996"/>
    </source>
</evidence>
<evidence type="ECO:0000259" key="5">
    <source>
        <dbReference type="Pfam" id="PF19277"/>
    </source>
</evidence>
<dbReference type="GO" id="GO:0019432">
    <property type="term" value="P:triglyceride biosynthetic process"/>
    <property type="evidence" value="ECO:0007669"/>
    <property type="project" value="TreeGrafter"/>
</dbReference>
<evidence type="ECO:0000256" key="2">
    <source>
        <dbReference type="SAM" id="MobiDB-lite"/>
    </source>
</evidence>
<organism evidence="6 7">
    <name type="scientific">Rhizopus oryzae</name>
    <name type="common">Mucormycosis agent</name>
    <name type="synonym">Rhizopus arrhizus var. delemar</name>
    <dbReference type="NCBI Taxonomy" id="64495"/>
    <lineage>
        <taxon>Eukaryota</taxon>
        <taxon>Fungi</taxon>
        <taxon>Fungi incertae sedis</taxon>
        <taxon>Mucoromycota</taxon>
        <taxon>Mucoromycotina</taxon>
        <taxon>Mucoromycetes</taxon>
        <taxon>Mucorales</taxon>
        <taxon>Mucorineae</taxon>
        <taxon>Rhizopodaceae</taxon>
        <taxon>Rhizopus</taxon>
    </lineage>
</organism>
<sequence>MNSYISLCKEAAMSENMKDVMIDTEKKNDNNTIIEEKMDTPTVLVTNENNDTKQELFNHTDKEADEHIKEEAVMEKEYVEEPVKDLTRDEKFVKESNKNKESIVVGETIKEAVDEPTKKEESVKDHIEEPSKKLAEEPAKEIIEESVTNQTKIHTLTNGKAANSDFTQELSGPVLDFYKHKNILMTGATGFIGKTILWKLIQSLQHNLGRVYILIRSGSNKRNKIGRPVERLKNEIFNNKAFVLLRQRMGKSKFDEIVKHKVIPIAGDIISPDLSMTDADREQIIEDVHIVIHCAAALNYNERLDLALETNTLGTLRIMDLADECKQMGKLEQKPQEEQNDLFITEAFIHASLAYTDPSLPDGHIQERVYPMKVGDPEELLTEIVDLELQDIPKMTQRILAYYPNTYTFTKSLTEHLIMKRVDINRIEEAQGGKAQWPIAIIRATQIGAAVSEPLPGWVDGVTGANGMIYLMGKGIQALPPDISESLADVVPVDLFARVMISSAAFMTPPGYKFILPYNEILDDEDNDAEIIPTTIPYFPYLYQVSATGLNNHTTWRKIYRAVHTYWTRNTTQPLPSVEDYFGGGRSLFKPSFFIKYKFPQSLSSVLGKTVNRTIENASSRCESVQSFLRHTYFFDHRNVQHLGILVATDPEFDLTKFQQLHWSRYMVNYAFGTHAYISPVPGLRNITLSDGWSCALYDDERDHPILDRPIESVVFSVSDIEKRTMRMLNELAASLESPHQKKTLEQWVNDFDASLDDWCHDDSDRLKDTKNMAHLGFWLNRPEGHEEHVRIEVLNDARVGNCIKQIIETSGVPQKTVVGEALKILQRMRERTEMHYIWSAGAFLHRLFQRMFSSLRVRDHDLARLKEECAGKNVVYVPVSKTMTDQILVWYICLRYELPLPAMVCDEALALLGPISDILRISGAYFVRRDPSTRSPLSSAVAAAYTEVLLSEHGALSMVIERARSRTGRLQTAYHDGIINMIIEGTLGNHHQAPTTELLPTPTASFSSVKKDTIFVPVNITYEKIPELRTLIDQVLDQKLRNPTTNSSSLLRPSTSTAERTKETIEKGKYGRAFVGFGNVVHVKSSVQEASLSKNKRLSSIPVKKEDAVADFIAKKIQRGQHEASVVSPVTLVAATLLYGRIRGGISLGAIYQHIHWLHKELSAKGMSVDWQPDEDAPSIVSYAFQLLDARNNLTLDGKRVTDQTIVRVVEHADNVMDLSYTASQLIEIFLPEALFSVVYLSTTSKCLTRKELLAQFTFLVRLFRHEFIYPWNRQEKFNALLEWFLERNLLVVNKEGNYEKSENDKMEHVSLLASFIYPTLDAYWITSCSLSALRDLPFMPRKSVPVLSQWIAAHLITGRRTVYREVLSTEASQNAVDNFLAIGFIDAVQPKTILSPDAQILLLELGVKTNEDLVTVSTRKDIPENDEDENILLNLSDIASLCHEIEKYRFVTENSSHNAQVFDKCQSQIRNILRSEKSYASQHGMKLEREEEQMIQLVYSLKVATAVQQEENGKHSRRVSQAYNLK</sequence>
<dbReference type="Pfam" id="PF01553">
    <property type="entry name" value="Acyltransferase"/>
    <property type="match status" value="1"/>
</dbReference>
<dbReference type="GO" id="GO:0006072">
    <property type="term" value="P:glycerol-3-phosphate metabolic process"/>
    <property type="evidence" value="ECO:0007669"/>
    <property type="project" value="TreeGrafter"/>
</dbReference>
<name>A0A9P7CBZ9_RHIOR</name>
<dbReference type="OrthoDB" id="429813at2759"/>
<dbReference type="GO" id="GO:0008654">
    <property type="term" value="P:phospholipid biosynthetic process"/>
    <property type="evidence" value="ECO:0007669"/>
    <property type="project" value="TreeGrafter"/>
</dbReference>
<feature type="domain" description="GPAT/DHAPAT C-terminal" evidence="5">
    <location>
        <begin position="1066"/>
        <end position="1388"/>
    </location>
</feature>
<accession>A0A9P7CBZ9</accession>
<feature type="domain" description="Thioester reductase (TE)" evidence="4">
    <location>
        <begin position="186"/>
        <end position="500"/>
    </location>
</feature>
<comment type="subcellular location">
    <subcellularLocation>
        <location evidence="1">Endomembrane system</location>
        <topology evidence="1">Peripheral membrane protein</topology>
    </subcellularLocation>
</comment>
<reference evidence="6" key="1">
    <citation type="journal article" date="2020" name="Microb. Genom.">
        <title>Genetic diversity of clinical and environmental Mucorales isolates obtained from an investigation of mucormycosis cases among solid organ transplant recipients.</title>
        <authorList>
            <person name="Nguyen M.H."/>
            <person name="Kaul D."/>
            <person name="Muto C."/>
            <person name="Cheng S.J."/>
            <person name="Richter R.A."/>
            <person name="Bruno V.M."/>
            <person name="Liu G."/>
            <person name="Beyhan S."/>
            <person name="Sundermann A.J."/>
            <person name="Mounaud S."/>
            <person name="Pasculle A.W."/>
            <person name="Nierman W.C."/>
            <person name="Driscoll E."/>
            <person name="Cumbie R."/>
            <person name="Clancy C.J."/>
            <person name="Dupont C.L."/>
        </authorList>
    </citation>
    <scope>NUCLEOTIDE SEQUENCE</scope>
    <source>
        <strain evidence="6">GL16</strain>
    </source>
</reference>
<feature type="region of interest" description="Disordered" evidence="2">
    <location>
        <begin position="1044"/>
        <end position="1064"/>
    </location>
</feature>
<dbReference type="InterPro" id="IPR045520">
    <property type="entry name" value="GPAT/DHAPAT_C"/>
</dbReference>
<dbReference type="InterPro" id="IPR002123">
    <property type="entry name" value="Plipid/glycerol_acylTrfase"/>
</dbReference>